<dbReference type="SMR" id="A0A3Q7HE16"/>
<dbReference type="SUPFAM" id="SSF46689">
    <property type="entry name" value="Homeodomain-like"/>
    <property type="match status" value="1"/>
</dbReference>
<evidence type="ECO:0000256" key="1">
    <source>
        <dbReference type="ARBA" id="ARBA00023015"/>
    </source>
</evidence>
<dbReference type="GO" id="GO:0003700">
    <property type="term" value="F:DNA-binding transcription factor activity"/>
    <property type="evidence" value="ECO:0007669"/>
    <property type="project" value="InterPro"/>
</dbReference>
<dbReference type="Pfam" id="PF00249">
    <property type="entry name" value="Myb_DNA-binding"/>
    <property type="match status" value="1"/>
</dbReference>
<dbReference type="InterPro" id="IPR009057">
    <property type="entry name" value="Homeodomain-like_sf"/>
</dbReference>
<dbReference type="Gene3D" id="1.10.10.60">
    <property type="entry name" value="Homeodomain-like"/>
    <property type="match status" value="1"/>
</dbReference>
<proteinExistence type="predicted"/>
<keyword evidence="2" id="KW-0804">Transcription</keyword>
<evidence type="ECO:0000259" key="4">
    <source>
        <dbReference type="Pfam" id="PF00249"/>
    </source>
</evidence>
<keyword evidence="3" id="KW-0539">Nucleus</keyword>
<dbReference type="AlphaFoldDB" id="A0A3Q7HE16"/>
<dbReference type="InterPro" id="IPR001005">
    <property type="entry name" value="SANT/Myb"/>
</dbReference>
<keyword evidence="6" id="KW-1185">Reference proteome</keyword>
<dbReference type="GO" id="GO:0000976">
    <property type="term" value="F:transcription cis-regulatory region binding"/>
    <property type="evidence" value="ECO:0007669"/>
    <property type="project" value="UniProtKB-ARBA"/>
</dbReference>
<evidence type="ECO:0000313" key="5">
    <source>
        <dbReference type="EnsemblPlants" id="Solyc07g049640.3.1"/>
    </source>
</evidence>
<dbReference type="InParanoid" id="A0A3Q7HE16"/>
<sequence>NINCIAAIICRSNYSMTEGSSKKQRCDRVVASHDLNRKPRFRWTVELHEMFVKAVNELGGPYDATPKNIVKLMDDEDITPEHIKSHLQVSKPLYACVFSFLFLSIRFLRLIDYMEHECI</sequence>
<dbReference type="PANTHER" id="PTHR31499">
    <property type="entry name" value="MYB FAMILY TRANSCRIPTION FACTOR PHL11"/>
    <property type="match status" value="1"/>
</dbReference>
<keyword evidence="1" id="KW-0805">Transcription regulation</keyword>
<dbReference type="STRING" id="4081.A0A3Q7HE16"/>
<evidence type="ECO:0000313" key="6">
    <source>
        <dbReference type="Proteomes" id="UP000004994"/>
    </source>
</evidence>
<dbReference type="Proteomes" id="UP000004994">
    <property type="component" value="Chromosome 7"/>
</dbReference>
<evidence type="ECO:0000256" key="2">
    <source>
        <dbReference type="ARBA" id="ARBA00023163"/>
    </source>
</evidence>
<name>A0A3Q7HE16_SOLLC</name>
<dbReference type="PaxDb" id="4081-Solyc07g049640.2.1"/>
<evidence type="ECO:0000256" key="3">
    <source>
        <dbReference type="ARBA" id="ARBA00023242"/>
    </source>
</evidence>
<protein>
    <recommendedName>
        <fullName evidence="4">Myb-like domain-containing protein</fullName>
    </recommendedName>
</protein>
<dbReference type="NCBIfam" id="TIGR01557">
    <property type="entry name" value="myb_SHAQKYF"/>
    <property type="match status" value="1"/>
</dbReference>
<dbReference type="Gramene" id="Solyc07g049640.3.1">
    <property type="protein sequence ID" value="Solyc07g049640.3.1"/>
    <property type="gene ID" value="Solyc07g049640.3"/>
</dbReference>
<reference evidence="5" key="2">
    <citation type="submission" date="2019-01" db="UniProtKB">
        <authorList>
            <consortium name="EnsemblPlants"/>
        </authorList>
    </citation>
    <scope>IDENTIFICATION</scope>
    <source>
        <strain evidence="5">cv. Heinz 1706</strain>
    </source>
</reference>
<dbReference type="InterPro" id="IPR006447">
    <property type="entry name" value="Myb_dom_plants"/>
</dbReference>
<dbReference type="InterPro" id="IPR046955">
    <property type="entry name" value="PHR1-like"/>
</dbReference>
<dbReference type="GO" id="GO:0010597">
    <property type="term" value="P:green leaf volatile biosynthetic process"/>
    <property type="evidence" value="ECO:0007669"/>
    <property type="project" value="UniProtKB-ARBA"/>
</dbReference>
<accession>A0A3Q7HE16</accession>
<dbReference type="EnsemblPlants" id="Solyc07g049640.3.1">
    <property type="protein sequence ID" value="Solyc07g049640.3.1"/>
    <property type="gene ID" value="Solyc07g049640.3"/>
</dbReference>
<dbReference type="PANTHER" id="PTHR31499:SF67">
    <property type="entry name" value="TRANSCRIPTION FACTOR KAN3-RELATED"/>
    <property type="match status" value="1"/>
</dbReference>
<feature type="domain" description="Myb-like" evidence="4">
    <location>
        <begin position="42"/>
        <end position="88"/>
    </location>
</feature>
<organism evidence="5">
    <name type="scientific">Solanum lycopersicum</name>
    <name type="common">Tomato</name>
    <name type="synonym">Lycopersicon esculentum</name>
    <dbReference type="NCBI Taxonomy" id="4081"/>
    <lineage>
        <taxon>Eukaryota</taxon>
        <taxon>Viridiplantae</taxon>
        <taxon>Streptophyta</taxon>
        <taxon>Embryophyta</taxon>
        <taxon>Tracheophyta</taxon>
        <taxon>Spermatophyta</taxon>
        <taxon>Magnoliopsida</taxon>
        <taxon>eudicotyledons</taxon>
        <taxon>Gunneridae</taxon>
        <taxon>Pentapetalae</taxon>
        <taxon>asterids</taxon>
        <taxon>lamiids</taxon>
        <taxon>Solanales</taxon>
        <taxon>Solanaceae</taxon>
        <taxon>Solanoideae</taxon>
        <taxon>Solaneae</taxon>
        <taxon>Solanum</taxon>
        <taxon>Solanum subgen. Lycopersicon</taxon>
    </lineage>
</organism>
<reference evidence="5" key="1">
    <citation type="journal article" date="2012" name="Nature">
        <title>The tomato genome sequence provides insights into fleshy fruit evolution.</title>
        <authorList>
            <consortium name="Tomato Genome Consortium"/>
        </authorList>
    </citation>
    <scope>NUCLEOTIDE SEQUENCE [LARGE SCALE GENOMIC DNA]</scope>
    <source>
        <strain evidence="5">cv. Heinz 1706</strain>
    </source>
</reference>